<feature type="active site" evidence="15">
    <location>
        <position position="18"/>
    </location>
</feature>
<dbReference type="GO" id="GO:0008716">
    <property type="term" value="F:D-alanine-D-alanine ligase activity"/>
    <property type="evidence" value="ECO:0007669"/>
    <property type="project" value="UniProtKB-UniRule"/>
</dbReference>
<dbReference type="GO" id="GO:0046872">
    <property type="term" value="F:metal ion binding"/>
    <property type="evidence" value="ECO:0007669"/>
    <property type="project" value="UniProtKB-KW"/>
</dbReference>
<comment type="cofactor">
    <cofactor evidence="16">
        <name>Mg(2+)</name>
        <dbReference type="ChEBI" id="CHEBI:18420"/>
    </cofactor>
    <cofactor evidence="16">
        <name>Mn(2+)</name>
        <dbReference type="ChEBI" id="CHEBI:29035"/>
    </cofactor>
    <text evidence="16">Binds 2 magnesium or manganese ions per subunit.</text>
</comment>
<dbReference type="InterPro" id="IPR011127">
    <property type="entry name" value="Dala_Dala_lig_N"/>
</dbReference>
<dbReference type="InterPro" id="IPR005905">
    <property type="entry name" value="D_ala_D_ala"/>
</dbReference>
<dbReference type="SUPFAM" id="SSF52440">
    <property type="entry name" value="PreATP-grasp domain"/>
    <property type="match status" value="1"/>
</dbReference>
<feature type="binding site" evidence="16">
    <location>
        <position position="278"/>
    </location>
    <ligand>
        <name>Mg(2+)</name>
        <dbReference type="ChEBI" id="CHEBI:18420"/>
        <label>2</label>
    </ligand>
</feature>
<accession>A0A1G2GQQ7</accession>
<dbReference type="PROSITE" id="PS50975">
    <property type="entry name" value="ATP_GRASP"/>
    <property type="match status" value="1"/>
</dbReference>
<keyword evidence="8 17" id="KW-0067">ATP-binding</keyword>
<dbReference type="InterPro" id="IPR011761">
    <property type="entry name" value="ATP-grasp"/>
</dbReference>
<evidence type="ECO:0000313" key="19">
    <source>
        <dbReference type="EMBL" id="OGZ52546.1"/>
    </source>
</evidence>
<evidence type="ECO:0000256" key="15">
    <source>
        <dbReference type="PIRSR" id="PIRSR039102-1"/>
    </source>
</evidence>
<dbReference type="PANTHER" id="PTHR23132:SF23">
    <property type="entry name" value="D-ALANINE--D-ALANINE LIGASE B"/>
    <property type="match status" value="1"/>
</dbReference>
<feature type="binding site" evidence="16">
    <location>
        <position position="265"/>
    </location>
    <ligand>
        <name>Mg(2+)</name>
        <dbReference type="ChEBI" id="CHEBI:18420"/>
        <label>1</label>
    </ligand>
</feature>
<dbReference type="PROSITE" id="PS00843">
    <property type="entry name" value="DALA_DALA_LIGASE_1"/>
    <property type="match status" value="1"/>
</dbReference>
<keyword evidence="10 14" id="KW-0133">Cell shape</keyword>
<evidence type="ECO:0000256" key="2">
    <source>
        <dbReference type="ARBA" id="ARBA00004496"/>
    </source>
</evidence>
<comment type="catalytic activity">
    <reaction evidence="14">
        <text>2 D-alanine + ATP = D-alanyl-D-alanine + ADP + phosphate + H(+)</text>
        <dbReference type="Rhea" id="RHEA:11224"/>
        <dbReference type="ChEBI" id="CHEBI:15378"/>
        <dbReference type="ChEBI" id="CHEBI:30616"/>
        <dbReference type="ChEBI" id="CHEBI:43474"/>
        <dbReference type="ChEBI" id="CHEBI:57416"/>
        <dbReference type="ChEBI" id="CHEBI:57822"/>
        <dbReference type="ChEBI" id="CHEBI:456216"/>
        <dbReference type="EC" id="6.3.2.4"/>
    </reaction>
</comment>
<keyword evidence="13 14" id="KW-0961">Cell wall biogenesis/degradation</keyword>
<evidence type="ECO:0000256" key="17">
    <source>
        <dbReference type="PROSITE-ProRule" id="PRU00409"/>
    </source>
</evidence>
<dbReference type="EMBL" id="MHNW01000044">
    <property type="protein sequence ID" value="OGZ52546.1"/>
    <property type="molecule type" value="Genomic_DNA"/>
</dbReference>
<dbReference type="InterPro" id="IPR013815">
    <property type="entry name" value="ATP_grasp_subdomain_1"/>
</dbReference>
<dbReference type="SUPFAM" id="SSF56059">
    <property type="entry name" value="Glutathione synthetase ATP-binding domain-like"/>
    <property type="match status" value="1"/>
</dbReference>
<comment type="pathway">
    <text evidence="14">Cell wall biogenesis; peptidoglycan biosynthesis.</text>
</comment>
<evidence type="ECO:0000256" key="1">
    <source>
        <dbReference type="ARBA" id="ARBA00001936"/>
    </source>
</evidence>
<comment type="similarity">
    <text evidence="3 14">Belongs to the D-alanine--D-alanine ligase family.</text>
</comment>
<reference evidence="19 20" key="1">
    <citation type="journal article" date="2016" name="Nat. Commun.">
        <title>Thousands of microbial genomes shed light on interconnected biogeochemical processes in an aquifer system.</title>
        <authorList>
            <person name="Anantharaman K."/>
            <person name="Brown C.T."/>
            <person name="Hug L.A."/>
            <person name="Sharon I."/>
            <person name="Castelle C.J."/>
            <person name="Probst A.J."/>
            <person name="Thomas B.C."/>
            <person name="Singh A."/>
            <person name="Wilkins M.J."/>
            <person name="Karaoz U."/>
            <person name="Brodie E.L."/>
            <person name="Williams K.H."/>
            <person name="Hubbard S.S."/>
            <person name="Banfield J.F."/>
        </authorList>
    </citation>
    <scope>NUCLEOTIDE SEQUENCE [LARGE SCALE GENOMIC DNA]</scope>
</reference>
<feature type="domain" description="ATP-grasp" evidence="18">
    <location>
        <begin position="103"/>
        <end position="311"/>
    </location>
</feature>
<evidence type="ECO:0000313" key="20">
    <source>
        <dbReference type="Proteomes" id="UP000179106"/>
    </source>
</evidence>
<evidence type="ECO:0000256" key="16">
    <source>
        <dbReference type="PIRSR" id="PIRSR039102-3"/>
    </source>
</evidence>
<dbReference type="Gene3D" id="3.40.50.20">
    <property type="match status" value="1"/>
</dbReference>
<dbReference type="Gene3D" id="3.30.470.20">
    <property type="entry name" value="ATP-grasp fold, B domain"/>
    <property type="match status" value="1"/>
</dbReference>
<evidence type="ECO:0000256" key="10">
    <source>
        <dbReference type="ARBA" id="ARBA00022960"/>
    </source>
</evidence>
<organism evidence="19 20">
    <name type="scientific">Candidatus Ryanbacteria bacterium RIFCSPLOWO2_01_FULL_48_26</name>
    <dbReference type="NCBI Taxonomy" id="1802126"/>
    <lineage>
        <taxon>Bacteria</taxon>
        <taxon>Candidatus Ryaniibacteriota</taxon>
    </lineage>
</organism>
<sequence>MSKRKLKVALIFGGTSREREISLQTARTIARYLNPEKYKVVSIEIPKGVKRLFKEKIDVALLALHGPGGEDGTIQGMLELLKLPYTCSGVLASALAMDKARTKRLVVGAGVPVLPDLLIHKRDFTTRALTPLLHGIKRGGYSKVVIKPNRLGSSIGITIASGSRAIANGIKEALKHDEEILIEPYIQGREITVPVLGNNDPLALPSVEIVPWRKSTFYDLKAKYEEGGSEHIIPAPLAKHEQIEVKNLALLAHKSLGCRGVTRSDFIFTPEGKFYFLEINTIPGMTPMSLVPQSAENAGISFSKLLDELIKLAKY</sequence>
<evidence type="ECO:0000256" key="6">
    <source>
        <dbReference type="ARBA" id="ARBA00022723"/>
    </source>
</evidence>
<feature type="binding site" evidence="16">
    <location>
        <position position="278"/>
    </location>
    <ligand>
        <name>Mg(2+)</name>
        <dbReference type="ChEBI" id="CHEBI:18420"/>
        <label>1</label>
    </ligand>
</feature>
<comment type="caution">
    <text evidence="19">The sequence shown here is derived from an EMBL/GenBank/DDBJ whole genome shotgun (WGS) entry which is preliminary data.</text>
</comment>
<dbReference type="Pfam" id="PF07478">
    <property type="entry name" value="Dala_Dala_lig_C"/>
    <property type="match status" value="1"/>
</dbReference>
<gene>
    <name evidence="14" type="primary">ddl</name>
    <name evidence="19" type="ORF">A3B25_01435</name>
</gene>
<evidence type="ECO:0000256" key="3">
    <source>
        <dbReference type="ARBA" id="ARBA00010871"/>
    </source>
</evidence>
<proteinExistence type="inferred from homology"/>
<comment type="cofactor">
    <cofactor evidence="1">
        <name>Mn(2+)</name>
        <dbReference type="ChEBI" id="CHEBI:29035"/>
    </cofactor>
</comment>
<keyword evidence="11 14" id="KW-0573">Peptidoglycan synthesis</keyword>
<dbReference type="GO" id="GO:0008360">
    <property type="term" value="P:regulation of cell shape"/>
    <property type="evidence" value="ECO:0007669"/>
    <property type="project" value="UniProtKB-KW"/>
</dbReference>
<dbReference type="AlphaFoldDB" id="A0A1G2GQQ7"/>
<dbReference type="PROSITE" id="PS00844">
    <property type="entry name" value="DALA_DALA_LIGASE_2"/>
    <property type="match status" value="1"/>
</dbReference>
<dbReference type="GO" id="GO:0005737">
    <property type="term" value="C:cytoplasm"/>
    <property type="evidence" value="ECO:0007669"/>
    <property type="project" value="UniProtKB-SubCell"/>
</dbReference>
<dbReference type="HAMAP" id="MF_00047">
    <property type="entry name" value="Dala_Dala_lig"/>
    <property type="match status" value="1"/>
</dbReference>
<dbReference type="FunFam" id="3.30.470.20:FF:000008">
    <property type="entry name" value="D-alanine--D-alanine ligase"/>
    <property type="match status" value="1"/>
</dbReference>
<comment type="function">
    <text evidence="14">Cell wall formation.</text>
</comment>
<comment type="subcellular location">
    <subcellularLocation>
        <location evidence="2 14">Cytoplasm</location>
    </subcellularLocation>
</comment>
<dbReference type="GO" id="GO:0005524">
    <property type="term" value="F:ATP binding"/>
    <property type="evidence" value="ECO:0007669"/>
    <property type="project" value="UniProtKB-UniRule"/>
</dbReference>
<evidence type="ECO:0000256" key="7">
    <source>
        <dbReference type="ARBA" id="ARBA00022741"/>
    </source>
</evidence>
<dbReference type="PANTHER" id="PTHR23132">
    <property type="entry name" value="D-ALANINE--D-ALANINE LIGASE"/>
    <property type="match status" value="1"/>
</dbReference>
<evidence type="ECO:0000256" key="11">
    <source>
        <dbReference type="ARBA" id="ARBA00022984"/>
    </source>
</evidence>
<feature type="active site" evidence="15">
    <location>
        <position position="289"/>
    </location>
</feature>
<protein>
    <recommendedName>
        <fullName evidence="14">D-alanine--D-alanine ligase</fullName>
        <ecNumber evidence="14">6.3.2.4</ecNumber>
    </recommendedName>
    <alternativeName>
        <fullName evidence="14">D-Ala-D-Ala ligase</fullName>
    </alternativeName>
    <alternativeName>
        <fullName evidence="14">D-alanylalanine synthetase</fullName>
    </alternativeName>
</protein>
<evidence type="ECO:0000259" key="18">
    <source>
        <dbReference type="PROSITE" id="PS50975"/>
    </source>
</evidence>
<dbReference type="Pfam" id="PF01820">
    <property type="entry name" value="Dala_Dala_lig_N"/>
    <property type="match status" value="2"/>
</dbReference>
<feature type="active site" evidence="15">
    <location>
        <position position="153"/>
    </location>
</feature>
<name>A0A1G2GQQ7_9BACT</name>
<keyword evidence="4 14" id="KW-0963">Cytoplasm</keyword>
<evidence type="ECO:0000256" key="9">
    <source>
        <dbReference type="ARBA" id="ARBA00022842"/>
    </source>
</evidence>
<dbReference type="STRING" id="1802126.A3B25_01435"/>
<keyword evidence="12 16" id="KW-0464">Manganese</keyword>
<keyword evidence="5 14" id="KW-0436">Ligase</keyword>
<dbReference type="EC" id="6.3.2.4" evidence="14"/>
<dbReference type="Gene3D" id="3.30.1490.20">
    <property type="entry name" value="ATP-grasp fold, A domain"/>
    <property type="match status" value="1"/>
</dbReference>
<evidence type="ECO:0000256" key="14">
    <source>
        <dbReference type="HAMAP-Rule" id="MF_00047"/>
    </source>
</evidence>
<dbReference type="InterPro" id="IPR000291">
    <property type="entry name" value="D-Ala_lig_Van_CS"/>
</dbReference>
<dbReference type="PIRSF" id="PIRSF039102">
    <property type="entry name" value="Ddl/VanB"/>
    <property type="match status" value="1"/>
</dbReference>
<dbReference type="NCBIfam" id="TIGR01205">
    <property type="entry name" value="D_ala_D_alaTIGR"/>
    <property type="match status" value="1"/>
</dbReference>
<evidence type="ECO:0000256" key="12">
    <source>
        <dbReference type="ARBA" id="ARBA00023211"/>
    </source>
</evidence>
<dbReference type="InterPro" id="IPR011095">
    <property type="entry name" value="Dala_Dala_lig_C"/>
</dbReference>
<keyword evidence="7 17" id="KW-0547">Nucleotide-binding</keyword>
<feature type="binding site" evidence="16">
    <location>
        <position position="280"/>
    </location>
    <ligand>
        <name>Mg(2+)</name>
        <dbReference type="ChEBI" id="CHEBI:18420"/>
        <label>2</label>
    </ligand>
</feature>
<dbReference type="InterPro" id="IPR016185">
    <property type="entry name" value="PreATP-grasp_dom_sf"/>
</dbReference>
<evidence type="ECO:0000256" key="5">
    <source>
        <dbReference type="ARBA" id="ARBA00022598"/>
    </source>
</evidence>
<dbReference type="GO" id="GO:0071555">
    <property type="term" value="P:cell wall organization"/>
    <property type="evidence" value="ECO:0007669"/>
    <property type="project" value="UniProtKB-KW"/>
</dbReference>
<keyword evidence="9 16" id="KW-0460">Magnesium</keyword>
<dbReference type="UniPathway" id="UPA00219"/>
<dbReference type="Proteomes" id="UP000179106">
    <property type="component" value="Unassembled WGS sequence"/>
</dbReference>
<keyword evidence="6 16" id="KW-0479">Metal-binding</keyword>
<dbReference type="NCBIfam" id="NF002378">
    <property type="entry name" value="PRK01372.1"/>
    <property type="match status" value="1"/>
</dbReference>
<evidence type="ECO:0000256" key="13">
    <source>
        <dbReference type="ARBA" id="ARBA00023316"/>
    </source>
</evidence>
<dbReference type="GO" id="GO:0009252">
    <property type="term" value="P:peptidoglycan biosynthetic process"/>
    <property type="evidence" value="ECO:0007669"/>
    <property type="project" value="UniProtKB-UniRule"/>
</dbReference>
<evidence type="ECO:0000256" key="4">
    <source>
        <dbReference type="ARBA" id="ARBA00022490"/>
    </source>
</evidence>
<evidence type="ECO:0000256" key="8">
    <source>
        <dbReference type="ARBA" id="ARBA00022840"/>
    </source>
</evidence>